<dbReference type="SUPFAM" id="SSF48592">
    <property type="entry name" value="GroEL equatorial domain-like"/>
    <property type="match status" value="1"/>
</dbReference>
<dbReference type="FunFam" id="2.40.50.140:FF:000099">
    <property type="entry name" value="Ribosomal protein S12, mitochondrial"/>
    <property type="match status" value="1"/>
</dbReference>
<dbReference type="HAMAP" id="MF_00403_B">
    <property type="entry name" value="Ribosomal_uS12_B"/>
    <property type="match status" value="1"/>
</dbReference>
<dbReference type="Gene3D" id="2.40.50.140">
    <property type="entry name" value="Nucleic acid-binding proteins"/>
    <property type="match status" value="1"/>
</dbReference>
<dbReference type="InterPro" id="IPR027413">
    <property type="entry name" value="GROEL-like_equatorial_sf"/>
</dbReference>
<evidence type="ECO:0000313" key="7">
    <source>
        <dbReference type="Proteomes" id="UP001457282"/>
    </source>
</evidence>
<dbReference type="Pfam" id="PF00164">
    <property type="entry name" value="Ribosom_S12_S23"/>
    <property type="match status" value="1"/>
</dbReference>
<protein>
    <recommendedName>
        <fullName evidence="8">Ribosomal protein S12</fullName>
    </recommendedName>
</protein>
<organism evidence="6 7">
    <name type="scientific">Rubus argutus</name>
    <name type="common">Southern blackberry</name>
    <dbReference type="NCBI Taxonomy" id="59490"/>
    <lineage>
        <taxon>Eukaryota</taxon>
        <taxon>Viridiplantae</taxon>
        <taxon>Streptophyta</taxon>
        <taxon>Embryophyta</taxon>
        <taxon>Tracheophyta</taxon>
        <taxon>Spermatophyta</taxon>
        <taxon>Magnoliopsida</taxon>
        <taxon>eudicotyledons</taxon>
        <taxon>Gunneridae</taxon>
        <taxon>Pentapetalae</taxon>
        <taxon>rosids</taxon>
        <taxon>fabids</taxon>
        <taxon>Rosales</taxon>
        <taxon>Rosaceae</taxon>
        <taxon>Rosoideae</taxon>
        <taxon>Rosoideae incertae sedis</taxon>
        <taxon>Rubus</taxon>
    </lineage>
</organism>
<dbReference type="CDD" id="cd03368">
    <property type="entry name" value="Ribosomal_S12"/>
    <property type="match status" value="1"/>
</dbReference>
<name>A0AAW1WRN5_RUBAR</name>
<sequence>MYRIASNLASSVSSSASKKLVCSGVLCSRSYVAREINVEVGARAALLQGVFEVAEAAKFTMAALVSELREAFRLTMGSKDGVTVAKSINYEGMYKNVSGTLAKQVAKATDTAADDGTTCAAVLTQATLTEGCKSMGAGIPSISATGRREIGEFLARALEEVGKEGHVVNEDGSLIIDRLLMSPTLNQLIRHNRIEKSRTNRNRALDKCPQKQGVCLRVFTRTPKKPNSALRKVAKVRLSNRNDVFSYIPGEGHNLQEHSMVLIRGGRVKDLPGVKFHCIRGVKDLLGLPNRRRGRSKYGAEKPKNA</sequence>
<evidence type="ECO:0000256" key="1">
    <source>
        <dbReference type="ARBA" id="ARBA00005657"/>
    </source>
</evidence>
<dbReference type="NCBIfam" id="TIGR00981">
    <property type="entry name" value="rpsL_bact"/>
    <property type="match status" value="1"/>
</dbReference>
<dbReference type="InterPro" id="IPR006032">
    <property type="entry name" value="Ribosomal_uS12"/>
</dbReference>
<dbReference type="Gene3D" id="1.10.560.10">
    <property type="entry name" value="GroEL-like equatorial domain"/>
    <property type="match status" value="1"/>
</dbReference>
<evidence type="ECO:0000256" key="2">
    <source>
        <dbReference type="ARBA" id="ARBA00011458"/>
    </source>
</evidence>
<dbReference type="PROSITE" id="PS00055">
    <property type="entry name" value="RIBOSOMAL_S12"/>
    <property type="match status" value="1"/>
</dbReference>
<evidence type="ECO:0000256" key="4">
    <source>
        <dbReference type="ARBA" id="ARBA00023274"/>
    </source>
</evidence>
<dbReference type="PRINTS" id="PR01034">
    <property type="entry name" value="RIBOSOMALS12"/>
</dbReference>
<dbReference type="PANTHER" id="PTHR11652">
    <property type="entry name" value="30S RIBOSOMAL PROTEIN S12 FAMILY MEMBER"/>
    <property type="match status" value="1"/>
</dbReference>
<dbReference type="AlphaFoldDB" id="A0AAW1WRN5"/>
<keyword evidence="7" id="KW-1185">Reference proteome</keyword>
<dbReference type="InterPro" id="IPR012340">
    <property type="entry name" value="NA-bd_OB-fold"/>
</dbReference>
<gene>
    <name evidence="6" type="ORF">M0R45_024651</name>
</gene>
<dbReference type="InterPro" id="IPR005679">
    <property type="entry name" value="Ribosomal_uS12_bac"/>
</dbReference>
<dbReference type="SUPFAM" id="SSF50249">
    <property type="entry name" value="Nucleic acid-binding proteins"/>
    <property type="match status" value="1"/>
</dbReference>
<evidence type="ECO:0008006" key="8">
    <source>
        <dbReference type="Google" id="ProtNLM"/>
    </source>
</evidence>
<comment type="function">
    <text evidence="5">With S4 and S5 plays an important role in translational accuracy. Located at the interface of the 30S and 50S subunits.</text>
</comment>
<dbReference type="EMBL" id="JBEDUW010000005">
    <property type="protein sequence ID" value="KAK9927470.1"/>
    <property type="molecule type" value="Genomic_DNA"/>
</dbReference>
<proteinExistence type="inferred from homology"/>
<dbReference type="GO" id="GO:0006412">
    <property type="term" value="P:translation"/>
    <property type="evidence" value="ECO:0007669"/>
    <property type="project" value="InterPro"/>
</dbReference>
<comment type="similarity">
    <text evidence="1">Belongs to the universal ribosomal protein uS12 family.</text>
</comment>
<keyword evidence="4" id="KW-0687">Ribonucleoprotein</keyword>
<dbReference type="GO" id="GO:0015935">
    <property type="term" value="C:small ribosomal subunit"/>
    <property type="evidence" value="ECO:0007669"/>
    <property type="project" value="InterPro"/>
</dbReference>
<comment type="subunit">
    <text evidence="2">Part of the 30S ribosomal subunit.</text>
</comment>
<evidence type="ECO:0000313" key="6">
    <source>
        <dbReference type="EMBL" id="KAK9927470.1"/>
    </source>
</evidence>
<evidence type="ECO:0000256" key="3">
    <source>
        <dbReference type="ARBA" id="ARBA00022980"/>
    </source>
</evidence>
<dbReference type="Proteomes" id="UP001457282">
    <property type="component" value="Unassembled WGS sequence"/>
</dbReference>
<dbReference type="GO" id="GO:0003735">
    <property type="term" value="F:structural constituent of ribosome"/>
    <property type="evidence" value="ECO:0007669"/>
    <property type="project" value="InterPro"/>
</dbReference>
<comment type="caution">
    <text evidence="6">The sequence shown here is derived from an EMBL/GenBank/DDBJ whole genome shotgun (WGS) entry which is preliminary data.</text>
</comment>
<keyword evidence="3" id="KW-0689">Ribosomal protein</keyword>
<accession>A0AAW1WRN5</accession>
<evidence type="ECO:0000256" key="5">
    <source>
        <dbReference type="ARBA" id="ARBA00024830"/>
    </source>
</evidence>
<reference evidence="6 7" key="1">
    <citation type="journal article" date="2023" name="G3 (Bethesda)">
        <title>A chromosome-length genome assembly and annotation of blackberry (Rubus argutus, cv. 'Hillquist').</title>
        <authorList>
            <person name="Bruna T."/>
            <person name="Aryal R."/>
            <person name="Dudchenko O."/>
            <person name="Sargent D.J."/>
            <person name="Mead D."/>
            <person name="Buti M."/>
            <person name="Cavallini A."/>
            <person name="Hytonen T."/>
            <person name="Andres J."/>
            <person name="Pham M."/>
            <person name="Weisz D."/>
            <person name="Mascagni F."/>
            <person name="Usai G."/>
            <person name="Natali L."/>
            <person name="Bassil N."/>
            <person name="Fernandez G.E."/>
            <person name="Lomsadze A."/>
            <person name="Armour M."/>
            <person name="Olukolu B."/>
            <person name="Poorten T."/>
            <person name="Britton C."/>
            <person name="Davik J."/>
            <person name="Ashrafi H."/>
            <person name="Aiden E.L."/>
            <person name="Borodovsky M."/>
            <person name="Worthington M."/>
        </authorList>
    </citation>
    <scope>NUCLEOTIDE SEQUENCE [LARGE SCALE GENOMIC DNA]</scope>
    <source>
        <strain evidence="6">PI 553951</strain>
    </source>
</reference>